<reference evidence="1 2" key="2">
    <citation type="journal article" date="2022" name="Mol. Ecol. Resour.">
        <title>The genomes of chicory, endive, great burdock and yacon provide insights into Asteraceae paleo-polyploidization history and plant inulin production.</title>
        <authorList>
            <person name="Fan W."/>
            <person name="Wang S."/>
            <person name="Wang H."/>
            <person name="Wang A."/>
            <person name="Jiang F."/>
            <person name="Liu H."/>
            <person name="Zhao H."/>
            <person name="Xu D."/>
            <person name="Zhang Y."/>
        </authorList>
    </citation>
    <scope>NUCLEOTIDE SEQUENCE [LARGE SCALE GENOMIC DNA]</scope>
    <source>
        <strain evidence="2">cv. Punajuju</strain>
        <tissue evidence="1">Leaves</tissue>
    </source>
</reference>
<sequence>MRGMEHVVAVFPPPIQSIISKDGSFGSDNSNEPISVLDTRRSPSPSTSTSTLSSSFGGAAAINNKQQKWPDSAPHEMGLSGSVVNLAAAGSCRKDEWSELQPISAELELQQKRFGVGLDDWERLLSESGGSQEPDHDQSLLRWISGDVDDTSFTLKQLLQVNQIDENVTSHNPHIFSSAMIVNPAPPIQFHHSAVRKPPAFDQSHEFLLKKQNQQKSMISTAAKQEPASPGVAPQPPHHQKQLICDQLFTAADLMLSGNFSHAQGILARLNHQLPSAIMPSFNPIQRSAFYFKEALQTQMASLLPSSNPTVSNGMYKMCAYKLLSEVSPIIQFMNFTSNQTLLEALGDSHYIHIIDFDIGFGAQWASFIQELPRKNNNGGGCSLKITAFASPSTHHPVELALMHENLSQFAHENGISFELEVVNFDSFDPNSFSVSGDYTIAVNFPIWSTSTRLPAIPSLLHFIKQLSPRIMVAVDRGYERTDLPFPQYLLHGLQYYEVLLDSIDAANVPPYTANKIEKFLLQPQIESMVVGKLQSPEPMPHWKTLFTTGGCSPVALSNFAEAQADCVVKRTQIRGFHVEKRHSSLVLCWQNRDLMAVSAWRC</sequence>
<name>A0ACB9ANG2_CICIN</name>
<keyword evidence="2" id="KW-1185">Reference proteome</keyword>
<reference evidence="2" key="1">
    <citation type="journal article" date="2022" name="Mol. Ecol. Resour.">
        <title>The genomes of chicory, endive, great burdock and yacon provide insights into Asteraceae palaeo-polyploidization history and plant inulin production.</title>
        <authorList>
            <person name="Fan W."/>
            <person name="Wang S."/>
            <person name="Wang H."/>
            <person name="Wang A."/>
            <person name="Jiang F."/>
            <person name="Liu H."/>
            <person name="Zhao H."/>
            <person name="Xu D."/>
            <person name="Zhang Y."/>
        </authorList>
    </citation>
    <scope>NUCLEOTIDE SEQUENCE [LARGE SCALE GENOMIC DNA]</scope>
    <source>
        <strain evidence="2">cv. Punajuju</strain>
    </source>
</reference>
<protein>
    <submittedName>
        <fullName evidence="1">Uncharacterized protein</fullName>
    </submittedName>
</protein>
<organism evidence="1 2">
    <name type="scientific">Cichorium intybus</name>
    <name type="common">Chicory</name>
    <dbReference type="NCBI Taxonomy" id="13427"/>
    <lineage>
        <taxon>Eukaryota</taxon>
        <taxon>Viridiplantae</taxon>
        <taxon>Streptophyta</taxon>
        <taxon>Embryophyta</taxon>
        <taxon>Tracheophyta</taxon>
        <taxon>Spermatophyta</taxon>
        <taxon>Magnoliopsida</taxon>
        <taxon>eudicotyledons</taxon>
        <taxon>Gunneridae</taxon>
        <taxon>Pentapetalae</taxon>
        <taxon>asterids</taxon>
        <taxon>campanulids</taxon>
        <taxon>Asterales</taxon>
        <taxon>Asteraceae</taxon>
        <taxon>Cichorioideae</taxon>
        <taxon>Cichorieae</taxon>
        <taxon>Cichoriinae</taxon>
        <taxon>Cichorium</taxon>
    </lineage>
</organism>
<dbReference type="Proteomes" id="UP001055811">
    <property type="component" value="Linkage Group LG07"/>
</dbReference>
<evidence type="ECO:0000313" key="1">
    <source>
        <dbReference type="EMBL" id="KAI3711041.1"/>
    </source>
</evidence>
<proteinExistence type="predicted"/>
<evidence type="ECO:0000313" key="2">
    <source>
        <dbReference type="Proteomes" id="UP001055811"/>
    </source>
</evidence>
<accession>A0ACB9ANG2</accession>
<comment type="caution">
    <text evidence="1">The sequence shown here is derived from an EMBL/GenBank/DDBJ whole genome shotgun (WGS) entry which is preliminary data.</text>
</comment>
<dbReference type="EMBL" id="CM042015">
    <property type="protein sequence ID" value="KAI3711041.1"/>
    <property type="molecule type" value="Genomic_DNA"/>
</dbReference>
<gene>
    <name evidence="1" type="ORF">L2E82_40845</name>
</gene>